<reference evidence="1 2" key="1">
    <citation type="submission" date="2021-11" db="EMBL/GenBank/DDBJ databases">
        <title>Seasonal and diel survey of microbial diversity of the Tyrrhenian coast.</title>
        <authorList>
            <person name="Gattoni G."/>
            <person name="Corral P."/>
        </authorList>
    </citation>
    <scope>NUCLEOTIDE SEQUENCE [LARGE SCALE GENOMIC DNA]</scope>
    <source>
        <strain evidence="1 2">Mr9</strain>
    </source>
</reference>
<evidence type="ECO:0000313" key="1">
    <source>
        <dbReference type="EMBL" id="MCC4214177.1"/>
    </source>
</evidence>
<name>A0ABS8GYA7_9FLAO</name>
<gene>
    <name evidence="1" type="ORF">LLW17_15730</name>
</gene>
<evidence type="ECO:0000313" key="2">
    <source>
        <dbReference type="Proteomes" id="UP001197770"/>
    </source>
</evidence>
<dbReference type="InterPro" id="IPR008969">
    <property type="entry name" value="CarboxyPept-like_regulatory"/>
</dbReference>
<accession>A0ABS8GYA7</accession>
<dbReference type="Proteomes" id="UP001197770">
    <property type="component" value="Unassembled WGS sequence"/>
</dbReference>
<sequence>MLAFPQETGQQTRFAISSAEGLYRLRLESGIAYRVEVSYMGYTKITDTLRLTKDGQHDFIKVITRKCYEI</sequence>
<comment type="caution">
    <text evidence="1">The sequence shown here is derived from an EMBL/GenBank/DDBJ whole genome shotgun (WGS) entry which is preliminary data.</text>
</comment>
<dbReference type="EMBL" id="JAJGMW010000025">
    <property type="protein sequence ID" value="MCC4214177.1"/>
    <property type="molecule type" value="Genomic_DNA"/>
</dbReference>
<dbReference type="SUPFAM" id="SSF49464">
    <property type="entry name" value="Carboxypeptidase regulatory domain-like"/>
    <property type="match status" value="1"/>
</dbReference>
<keyword evidence="2" id="KW-1185">Reference proteome</keyword>
<evidence type="ECO:0008006" key="3">
    <source>
        <dbReference type="Google" id="ProtNLM"/>
    </source>
</evidence>
<proteinExistence type="predicted"/>
<protein>
    <recommendedName>
        <fullName evidence="3">Carboxypeptidase regulatory-like domain-containing protein</fullName>
    </recommendedName>
</protein>
<organism evidence="1 2">
    <name type="scientific">Leeuwenhoekiella parthenopeia</name>
    <dbReference type="NCBI Taxonomy" id="2890320"/>
    <lineage>
        <taxon>Bacteria</taxon>
        <taxon>Pseudomonadati</taxon>
        <taxon>Bacteroidota</taxon>
        <taxon>Flavobacteriia</taxon>
        <taxon>Flavobacteriales</taxon>
        <taxon>Flavobacteriaceae</taxon>
        <taxon>Leeuwenhoekiella</taxon>
    </lineage>
</organism>